<feature type="compositionally biased region" description="Basic and acidic residues" evidence="2">
    <location>
        <begin position="137"/>
        <end position="150"/>
    </location>
</feature>
<dbReference type="PANTHER" id="PTHR13037">
    <property type="entry name" value="FORMIN"/>
    <property type="match status" value="1"/>
</dbReference>
<feature type="region of interest" description="Disordered" evidence="2">
    <location>
        <begin position="3905"/>
        <end position="3955"/>
    </location>
</feature>
<evidence type="ECO:0000256" key="2">
    <source>
        <dbReference type="SAM" id="MobiDB-lite"/>
    </source>
</evidence>
<feature type="region of interest" description="Disordered" evidence="2">
    <location>
        <begin position="4023"/>
        <end position="4044"/>
    </location>
</feature>
<feature type="compositionally biased region" description="Low complexity" evidence="2">
    <location>
        <begin position="3928"/>
        <end position="3950"/>
    </location>
</feature>
<dbReference type="Proteomes" id="UP001551582">
    <property type="component" value="Unassembled WGS sequence"/>
</dbReference>
<feature type="compositionally biased region" description="Low complexity" evidence="2">
    <location>
        <begin position="810"/>
        <end position="822"/>
    </location>
</feature>
<feature type="compositionally biased region" description="Basic residues" evidence="2">
    <location>
        <begin position="2649"/>
        <end position="2658"/>
    </location>
</feature>
<feature type="region of interest" description="Disordered" evidence="2">
    <location>
        <begin position="71"/>
        <end position="187"/>
    </location>
</feature>
<feature type="region of interest" description="Disordered" evidence="2">
    <location>
        <begin position="1762"/>
        <end position="1797"/>
    </location>
</feature>
<feature type="region of interest" description="Disordered" evidence="2">
    <location>
        <begin position="3833"/>
        <end position="3859"/>
    </location>
</feature>
<feature type="compositionally biased region" description="Basic and acidic residues" evidence="2">
    <location>
        <begin position="850"/>
        <end position="883"/>
    </location>
</feature>
<feature type="compositionally biased region" description="Basic and acidic residues" evidence="2">
    <location>
        <begin position="1842"/>
        <end position="1870"/>
    </location>
</feature>
<evidence type="ECO:0000256" key="1">
    <source>
        <dbReference type="ARBA" id="ARBA00022581"/>
    </source>
</evidence>
<reference evidence="3 4" key="1">
    <citation type="submission" date="2024-06" db="EMBL/GenBank/DDBJ databases">
        <title>The Natural Products Discovery Center: Release of the First 8490 Sequenced Strains for Exploring Actinobacteria Biosynthetic Diversity.</title>
        <authorList>
            <person name="Kalkreuter E."/>
            <person name="Kautsar S.A."/>
            <person name="Yang D."/>
            <person name="Bader C.D."/>
            <person name="Teijaro C.N."/>
            <person name="Fluegel L."/>
            <person name="Davis C.M."/>
            <person name="Simpson J.R."/>
            <person name="Lauterbach L."/>
            <person name="Steele A.D."/>
            <person name="Gui C."/>
            <person name="Meng S."/>
            <person name="Li G."/>
            <person name="Viehrig K."/>
            <person name="Ye F."/>
            <person name="Su P."/>
            <person name="Kiefer A.F."/>
            <person name="Nichols A."/>
            <person name="Cepeda A.J."/>
            <person name="Yan W."/>
            <person name="Fan B."/>
            <person name="Jiang Y."/>
            <person name="Adhikari A."/>
            <person name="Zheng C.-J."/>
            <person name="Schuster L."/>
            <person name="Cowan T.M."/>
            <person name="Smanski M.J."/>
            <person name="Chevrette M.G."/>
            <person name="De Carvalho L.P.S."/>
            <person name="Shen B."/>
        </authorList>
    </citation>
    <scope>NUCLEOTIDE SEQUENCE [LARGE SCALE GENOMIC DNA]</scope>
    <source>
        <strain evidence="3 4">NPDC048274</strain>
    </source>
</reference>
<feature type="compositionally biased region" description="Basic and acidic residues" evidence="2">
    <location>
        <begin position="756"/>
        <end position="775"/>
    </location>
</feature>
<proteinExistence type="predicted"/>
<keyword evidence="1" id="KW-0945">Host-virus interaction</keyword>
<feature type="compositionally biased region" description="Basic and acidic residues" evidence="2">
    <location>
        <begin position="972"/>
        <end position="996"/>
    </location>
</feature>
<feature type="compositionally biased region" description="Low complexity" evidence="2">
    <location>
        <begin position="1004"/>
        <end position="1017"/>
    </location>
</feature>
<feature type="region of interest" description="Disordered" evidence="2">
    <location>
        <begin position="3497"/>
        <end position="3537"/>
    </location>
</feature>
<feature type="compositionally biased region" description="Gly residues" evidence="2">
    <location>
        <begin position="2659"/>
        <end position="2670"/>
    </location>
</feature>
<feature type="region of interest" description="Disordered" evidence="2">
    <location>
        <begin position="3564"/>
        <end position="3595"/>
    </location>
</feature>
<feature type="region of interest" description="Disordered" evidence="2">
    <location>
        <begin position="277"/>
        <end position="296"/>
    </location>
</feature>
<feature type="compositionally biased region" description="Low complexity" evidence="2">
    <location>
        <begin position="1523"/>
        <end position="1536"/>
    </location>
</feature>
<evidence type="ECO:0000313" key="3">
    <source>
        <dbReference type="EMBL" id="MEU9355008.1"/>
    </source>
</evidence>
<feature type="region of interest" description="Disordered" evidence="2">
    <location>
        <begin position="324"/>
        <end position="355"/>
    </location>
</feature>
<feature type="compositionally biased region" description="Polar residues" evidence="2">
    <location>
        <begin position="3572"/>
        <end position="3582"/>
    </location>
</feature>
<feature type="compositionally biased region" description="Basic and acidic residues" evidence="2">
    <location>
        <begin position="831"/>
        <end position="842"/>
    </location>
</feature>
<feature type="region of interest" description="Disordered" evidence="2">
    <location>
        <begin position="2142"/>
        <end position="2221"/>
    </location>
</feature>
<feature type="compositionally biased region" description="Acidic residues" evidence="2">
    <location>
        <begin position="2582"/>
        <end position="2597"/>
    </location>
</feature>
<dbReference type="PANTHER" id="PTHR13037:SF24">
    <property type="entry name" value="POLYCOMB PROTEIN PCL-RELATED"/>
    <property type="match status" value="1"/>
</dbReference>
<feature type="region of interest" description="Disordered" evidence="2">
    <location>
        <begin position="1818"/>
        <end position="1870"/>
    </location>
</feature>
<organism evidence="3 4">
    <name type="scientific">Streptomyces griseoloalbus</name>
    <dbReference type="NCBI Taxonomy" id="67303"/>
    <lineage>
        <taxon>Bacteria</taxon>
        <taxon>Bacillati</taxon>
        <taxon>Actinomycetota</taxon>
        <taxon>Actinomycetes</taxon>
        <taxon>Kitasatosporales</taxon>
        <taxon>Streptomycetaceae</taxon>
        <taxon>Streptomyces</taxon>
    </lineage>
</organism>
<feature type="compositionally biased region" description="Basic and acidic residues" evidence="2">
    <location>
        <begin position="2449"/>
        <end position="2476"/>
    </location>
</feature>
<feature type="compositionally biased region" description="Basic and acidic residues" evidence="2">
    <location>
        <begin position="939"/>
        <end position="958"/>
    </location>
</feature>
<gene>
    <name evidence="3" type="ORF">AB0D65_29435</name>
</gene>
<feature type="compositionally biased region" description="Basic and acidic residues" evidence="2">
    <location>
        <begin position="104"/>
        <end position="121"/>
    </location>
</feature>
<feature type="compositionally biased region" description="Low complexity" evidence="2">
    <location>
        <begin position="3723"/>
        <end position="3736"/>
    </location>
</feature>
<feature type="compositionally biased region" description="Low complexity" evidence="2">
    <location>
        <begin position="631"/>
        <end position="640"/>
    </location>
</feature>
<feature type="compositionally biased region" description="Low complexity" evidence="2">
    <location>
        <begin position="1028"/>
        <end position="1044"/>
    </location>
</feature>
<feature type="region of interest" description="Disordered" evidence="2">
    <location>
        <begin position="1462"/>
        <end position="1555"/>
    </location>
</feature>
<feature type="region of interest" description="Disordered" evidence="2">
    <location>
        <begin position="3716"/>
        <end position="3736"/>
    </location>
</feature>
<feature type="compositionally biased region" description="Acidic residues" evidence="2">
    <location>
        <begin position="151"/>
        <end position="167"/>
    </location>
</feature>
<feature type="compositionally biased region" description="Acidic residues" evidence="2">
    <location>
        <begin position="2606"/>
        <end position="2646"/>
    </location>
</feature>
<feature type="compositionally biased region" description="Basic and acidic residues" evidence="2">
    <location>
        <begin position="2542"/>
        <end position="2566"/>
    </location>
</feature>
<feature type="compositionally biased region" description="Basic and acidic residues" evidence="2">
    <location>
        <begin position="324"/>
        <end position="334"/>
    </location>
</feature>
<dbReference type="EMBL" id="JBEZLS010000026">
    <property type="protein sequence ID" value="MEU9355008.1"/>
    <property type="molecule type" value="Genomic_DNA"/>
</dbReference>
<feature type="compositionally biased region" description="Polar residues" evidence="2">
    <location>
        <begin position="2567"/>
        <end position="2577"/>
    </location>
</feature>
<protein>
    <submittedName>
        <fullName evidence="3">Uncharacterized protein</fullName>
    </submittedName>
</protein>
<feature type="compositionally biased region" description="Basic and acidic residues" evidence="2">
    <location>
        <begin position="1938"/>
        <end position="1955"/>
    </location>
</feature>
<feature type="region of interest" description="Disordered" evidence="2">
    <location>
        <begin position="3353"/>
        <end position="3415"/>
    </location>
</feature>
<evidence type="ECO:0000313" key="4">
    <source>
        <dbReference type="Proteomes" id="UP001551582"/>
    </source>
</evidence>
<feature type="region of interest" description="Disordered" evidence="2">
    <location>
        <begin position="2536"/>
        <end position="2730"/>
    </location>
</feature>
<feature type="region of interest" description="Disordered" evidence="2">
    <location>
        <begin position="2422"/>
        <end position="2476"/>
    </location>
</feature>
<feature type="region of interest" description="Disordered" evidence="2">
    <location>
        <begin position="738"/>
        <end position="1068"/>
    </location>
</feature>
<feature type="region of interest" description="Disordered" evidence="2">
    <location>
        <begin position="3103"/>
        <end position="3122"/>
    </location>
</feature>
<feature type="region of interest" description="Disordered" evidence="2">
    <location>
        <begin position="1938"/>
        <end position="1962"/>
    </location>
</feature>
<feature type="region of interest" description="Disordered" evidence="2">
    <location>
        <begin position="630"/>
        <end position="671"/>
    </location>
</feature>
<feature type="compositionally biased region" description="Pro residues" evidence="2">
    <location>
        <begin position="641"/>
        <end position="652"/>
    </location>
</feature>
<feature type="compositionally biased region" description="Low complexity" evidence="2">
    <location>
        <begin position="1052"/>
        <end position="1068"/>
    </location>
</feature>
<feature type="compositionally biased region" description="Basic and acidic residues" evidence="2">
    <location>
        <begin position="2422"/>
        <end position="2439"/>
    </location>
</feature>
<feature type="compositionally biased region" description="Basic and acidic residues" evidence="2">
    <location>
        <begin position="1762"/>
        <end position="1771"/>
    </location>
</feature>
<accession>A0ABV3ED00</accession>
<feature type="region of interest" description="Disordered" evidence="2">
    <location>
        <begin position="1285"/>
        <end position="1306"/>
    </location>
</feature>
<feature type="compositionally biased region" description="Basic and acidic residues" evidence="2">
    <location>
        <begin position="2183"/>
        <end position="2201"/>
    </location>
</feature>
<dbReference type="RefSeq" id="WP_359987290.1">
    <property type="nucleotide sequence ID" value="NZ_JBEZLS010000026.1"/>
</dbReference>
<comment type="caution">
    <text evidence="3">The sequence shown here is derived from an EMBL/GenBank/DDBJ whole genome shotgun (WGS) entry which is preliminary data.</text>
</comment>
<keyword evidence="4" id="KW-1185">Reference proteome</keyword>
<feature type="compositionally biased region" description="Polar residues" evidence="2">
    <location>
        <begin position="3508"/>
        <end position="3518"/>
    </location>
</feature>
<sequence length="4667" mass="510610">MLNRPAAAHAELQDPSTALEVKAARRKWNPALHPRDSKGRFIETGGVIRTWGGKLARVVRALPHDRILVQDQTGPNEFNGRRHTTSAKWVSMVARPDGSAPTDNEDKVQEEDEKRHQDPRRGNGVARDDDGDPDTPNDPHDVDDRGRPIGDDDDPVGPREDDDQDEPADGKHPINIDALPNKLHGPTRFRDRAAVRRHFLDLAERPGQKPEMAQFLRSVAGDDDLLTTHDGALAILRDDSGRWSLTATGTGQRMDMAGDFASPREAEQFAQHLEATAPTEGAKAKPGSGKVPGFDFSNPNLDQVASTWRSTKGENIQGAIKRARQEFDASRKTPDTAAADGNAPKMVGPGDVKPGDRVRVTLSGNDIEWPASTRDQRKPGTVTIEGTVAPTYDRTKWAPLLDATLTGPGGRVMTSGDSVRITRPPKQYEVTGHTEGFAPKKVRADRVRVGDIVAGGEFGHVVTEVRRYPGGRTFTTRNLGGRGETEQFGADLGDTMNVIPRSRRRPEDVQRDALTRTQQHPNSHDAKRAAAAILKDWAEANELAGKQWPDGAPEPFRALTQHMQNVTDSPKGAAGYHQNAEAMHGALAALDKLDTESLGRDLQQALLQLETRLDDNADRFEADSRAITANKQKAQADAPKPAAPEPAAPEPAAPEASADKPAEEERLEFDWNPDGLVTLTMPAVVAEWLLEDDTWDTKDPDTRKALEEAKRRKDGTLKVTAPMDVHHNLLLQASSLSGEAGDAEPHEVRGYNNYAKRIEAADEEMRQRQAERDSEAPSSDAGETDAAAPEGGAPADDAPDQVTLTPDEVNAPAAAANAAKAPSSMDDGEIRDEIVSLMEREMANGGELSGVDRTRLRVLEAEEARRAGRKPKEDPKPKPKTPAEEPGGLFDVAPEEQQRFVADPNNPEDQADDAFGTPDMFAAAEGRDTSRLRPPQSRKPADFEVGDRFVDADGRTHTLAEPPLRTPRGRIRVVDGDGREHFLAPDRELRVLHADEEAPEVPETDTTAGAPDAGAPESEAPDADTPGDDAPAADASENEAPADVPETEAPEAADAPAADAPADAEPAAAPDQVTIEHSGTGTVVRFPTPNGMVGEVEFAALRSLGFKASRDRTKPRFFYLPSTWTLSRREERVRRLKEWLDRQNIAYQAPKENAEKPELTEEQLEALKGRYFAPAGTWAVTDFQPGDEVWTGYHWDTVDSIGPKNLRLQSRGSTPYDGILARRRGGEIRTMFDEPANDGTPRPGATDPKTMQDGEIAAELERLNAATLPEGNDPTARTVRRQVAARKQALKTAQSERNYARRRDESARRAMAELVRDPERIAARKGQQIQGRDGAPIGIVYQEKKGKWRFVDRDGRSPSDGRGAALTYPTRAAAITALNNLTDRRNERAGDGWKHSAWDDVQPGDTIRIPELGRTENSRGRTVTGWSEPLEVSDIRRGEMGQVFITGLRSDDDVEVEVPRTDATFGAAKPGTVPERAPSDAGEGLPWQQMTPDDFGQDKRPAPVPDQDAPRSTDEFGTPDLITNGTPGTPETTDTPAANDSPESPKASDSPADETGTARMVLDALPELPALPKMAGLSRQNKDDVRRIRSDYARVRESLDGILAGDPPTGDSREDLRRVREQLDYIATRLTGHFLPDPDGARTARARLLELGQDLDRALDALPNREREPQGDGPNGGTLFHPWDIQDGELVRFDAENPADRDRSLAPYFGTFRGAGSASGEQGRTLVTYQGHRWNDERQQWEDEGGQYTVTMPPRGLVERFTPEQWDEWRRPGQTANPGTSDSATAPDAPIRETPPADMTEEDIETELRELQAWQNRHVSRTGEGPRIQGSAMAALSPVATRRGELHEEQRKRELARRDQERKEKEKQERADALARAEIGQRNEDGSYPVTVDGNDAGTVQQLARKWRYTNADGDTSPDSYKSRADAMAALVHNVDARQENADRRDRQEQARSEAPDGWVLGDRSDVAENDIIRVPITQRDGNGRPYPVGWRQPVRVNSVNRNDNGTMVLSVSNLDGSRSDISPVFLSHPDDTFAWASDRTRPEPTPAWHHELRARMADIGDDIASLQRTSDGIDDQDRIQLLQDLVQRVGRGESEDLQGDLRQIRDETAWLEKQFSNPDLPFETRRRKSWATAAHRKAQWSLEYPDFQQGSTGAQDTDGPDNTLDLGGQADTASDAGPRRFSSVDELRDRWKRGDLDPAPHADMVLAPEKSNRRSTDADTNTLELSEGGRLAILQVSEDIGPVWSVVAPGSMAVIARAYDRDDALAQTRILEGVRDADGNPFPWDAPDAAERALTFRSPDGESLGTVVAQRMVSRGEDEGVHSFWQQEAQKYLDSKRAHGNYYDEWRTRQEADGYTIPLNPLDTQAGDEVTVLEAYPSPYASRPRTAGITNRARLEGAARPDPLGQGALFPFLVDSHWSVRTEETPERTDEQAEETRRGLLRSLRFRNAADRPEAFRRPRPGEREAASQDGDDRASRARRLFGEGMNAVGGDSLPEMQELDERLGRADSAGDRDAELRGVADRMDALAEQYELAGPQGELAADRFHRAARVARGEQDDSDDRSSENGDTSSETTNEGAPENQDDEQQNDDQDDEDDRQQRRDSDADPEGDAADPDGEPEGGGDDSDSDGSDDDEQNTPQDEEDDDERRRRRRRRNRRGGNGGPGAGGPDGPDLPHLNLPEFPNGTGAGDDDGTNAPEGGRASRPRHRDVDSLRNAWRNGDGLTADEDTPERRAFLADLAEREGLALSPNGGLAMYPEQQDDGTTLWRFAQARNGTNLPGINLASDDPDEARELAGRFEEITDRNGDPFDWHELWGAARVTAWRDGQGRNLPQVLNAVRDDYEQERAGAFNLPEDLTTLSDPELEAAYGQGLGPEDEFRLMAEMDRRDGYVDERIRAAVPDTPPADAAEEERRGRAMDEALGFGDTDVTRPAPATPGNLRRSFDRLDEQRFQAAMQVTGGRMLSPEAEAAGVDPRELFSHGKYTNKRALELASPELRVWFEGDESGRAGHGRLTYPQYRQRQKDSALWAEFNDWDEARRRQAADFTRGIFVKPAYYLGGPSETEVFSGGRLSGNDAWRKYASDELIEWFDLNGGRITFNQWKQQRRDSDRVDRDHFEEEQRRLAEMGEPEDTTPFTVDDVTPAPPFNPARVESEEDASFRFGGHGQMLDFAGRAEVRPAGNGESESVWLDGQQIGLIRNINRANPDRDPVWDARPFFGLDQGQQSRSQSRDTALANLVVRALQDGPVDPKNPSDDVWDTVTVRLAGVTRELPELPESLRDDPEARARYERLSGLVDAFRDQRSPSGDLRDDLVQARDDFTWLRSSMPDTRRGGEQRDALTDLDTRSFWAGHILEGLGGDSGRERPLGDNEPQGDGDAPSPAAPGTDGPVSTPEDTPRPPAEPDPEPDPEPIGGQPAHWARVEDLVPGDMVRMDGTTKRGKPVQRAGYVYTAPERVDVTRRGRAEQMWRTWVTENPDGTGVAGNVYSTLNAAAARAEAPDDVVPGSPVNGAQSTVQTGNMPDRVPTDRNGRALFPGSTVTGVRGVRSEEGTVTGATDTTVSVRWDDDTEDGVTPTSLAVTNSARPDGWTSDGQQVRPNDVVADADGALLGPVDDINGDSVTIATAQGKVTRSAGDLRVTGEVRDDVPDTDPVTGIDEPTAADLKDGDVVVLDIDGTLAAVAITGTRRDGGRVTIEYADTTTGEMGEIDVDARAVFSRAQGPDGGAPDLGPDDAPAPDEGLIVHPAPEPVAPVTGPTVDPELDSSDRDVIGDHAAGPDDNPDAHQAAVRITADLPVTPEQASALAAQLRAAADPSTNEGRAALRAADHLDRAADRTPPAGIDRPRPSNAAQIGEGDLVAMPDERNGDQVRVFRVIDAEDGPGGVRSFLLEDENQQWRRRIVHGAMPVWQLPEPQPDPVTPPDADDDTDATPEAPNAPATPDTPSTPDAPSVPVARVKPGSLRVGDVIDAPVSRTGYQFNGHRRLTIISEPQRNGWWMQLTGMDEDGNVHDFGLHAGRAVNVYDRNRPTPALPPAGTPRDPNQVPQSHVDRINSDHARSMAARIIDEAIAGTEPPGDIHALREQIAQRLTAEALRDARQAVRRDGSAALDAAGITGRDRGDAQRRLRDTRDQAHADTARAALRTINDLEPLPDESDEDLAARARDLLRLIPDQIAGRPSATDDDADPDVTQAVTGHADDAVNAVLQQLQAAGMDPGDAERIVRALTQHMAGSRQATARRIAARVAAASPAAGRQPGLLARIIAALIRMAKRLAELVRTGVRKIAEKYRSARERLARLRAFLGRMVRRVRQWPESRRLARLQRAVNLPDADGDSLSARISHWARLMPEPGRFGQAQRRVSFWRPTTWGQLAAGRLPDRSDRIQWAPDRAADGGPGLNALRHMAALRAAGSDVDQDVTRRLSAVLGDDFGDDPHATLQHMDDYVAANERRLVNLQAARGSATIPNDPDLEIEIKAARAELSTSRREYADLRARYAAAVPDAVAAALADIRDVGPEGNAAIVFGPDTDPDAERAVRGVQRLIPRSWLSTPAARRLTAVDGTQGRYEPEGQRVTVADLADEGLGTAGHALAQHFAQHLADLDAAQRAYWFTRTHTGRPGARRMRPSALSRLLRQQQTQPDTGDTLARSVQSMFSGDWYQDDDLRAFLLGLLATR</sequence>
<feature type="region of interest" description="Disordered" evidence="2">
    <location>
        <begin position="3753"/>
        <end position="3781"/>
    </location>
</feature>
<feature type="compositionally biased region" description="Polar residues" evidence="2">
    <location>
        <begin position="1774"/>
        <end position="1784"/>
    </location>
</feature>
<name>A0ABV3ED00_9ACTN</name>
<feature type="compositionally biased region" description="Low complexity" evidence="2">
    <location>
        <begin position="780"/>
        <end position="796"/>
    </location>
</feature>
<feature type="compositionally biased region" description="Basic and acidic residues" evidence="2">
    <location>
        <begin position="3104"/>
        <end position="3122"/>
    </location>
</feature>